<dbReference type="GO" id="GO:0046654">
    <property type="term" value="P:tetrahydrofolate biosynthetic process"/>
    <property type="evidence" value="ECO:0007669"/>
    <property type="project" value="UniProtKB-UniPathway"/>
</dbReference>
<evidence type="ECO:0000256" key="8">
    <source>
        <dbReference type="ARBA" id="ARBA00022840"/>
    </source>
</evidence>
<dbReference type="EC" id="2.7.6.3" evidence="3"/>
<dbReference type="NCBIfam" id="TIGR01498">
    <property type="entry name" value="folK"/>
    <property type="match status" value="1"/>
</dbReference>
<evidence type="ECO:0000313" key="14">
    <source>
        <dbReference type="EMBL" id="PRY76053.1"/>
    </source>
</evidence>
<evidence type="ECO:0000256" key="6">
    <source>
        <dbReference type="ARBA" id="ARBA00022741"/>
    </source>
</evidence>
<dbReference type="RefSeq" id="WP_106358614.1">
    <property type="nucleotide sequence ID" value="NZ_PVTP01000010.1"/>
</dbReference>
<dbReference type="UniPathway" id="UPA00077">
    <property type="reaction ID" value="UER00155"/>
</dbReference>
<sequence length="190" mass="21486">MTNNLSLALIAFGSNENSIFGDPRETVQKAMKFVADMSVKHHYSSDLYRNPAFPKGAGPDFFNAAMVINTNLSPDELLVELHKIESEAHRVRDKRWGQRTLDLDLIAVDALVLPDVLTYSYWRDLALADQQAQAPDRLVLPHPRLQDRSFVLVPLCDVAPNWVHPVFGKTVREMRNALPPEELESVVRVD</sequence>
<proteinExistence type="inferred from homology"/>
<evidence type="ECO:0000313" key="15">
    <source>
        <dbReference type="Proteomes" id="UP000238007"/>
    </source>
</evidence>
<evidence type="ECO:0000256" key="2">
    <source>
        <dbReference type="ARBA" id="ARBA00005810"/>
    </source>
</evidence>
<accession>A0A2T0VWN7</accession>
<dbReference type="Pfam" id="PF01288">
    <property type="entry name" value="HPPK"/>
    <property type="match status" value="1"/>
</dbReference>
<evidence type="ECO:0000256" key="1">
    <source>
        <dbReference type="ARBA" id="ARBA00005051"/>
    </source>
</evidence>
<comment type="pathway">
    <text evidence="1">Cofactor biosynthesis; tetrahydrofolate biosynthesis; 2-amino-4-hydroxy-6-hydroxymethyl-7,8-dihydropteridine diphosphate from 7,8-dihydroneopterin triphosphate: step 4/4.</text>
</comment>
<evidence type="ECO:0000259" key="13">
    <source>
        <dbReference type="Pfam" id="PF01288"/>
    </source>
</evidence>
<keyword evidence="9" id="KW-0289">Folate biosynthesis</keyword>
<comment type="similarity">
    <text evidence="2">Belongs to the HPPK family.</text>
</comment>
<dbReference type="EMBL" id="PVTP01000010">
    <property type="protein sequence ID" value="PRY76053.1"/>
    <property type="molecule type" value="Genomic_DNA"/>
</dbReference>
<dbReference type="GO" id="GO:0003848">
    <property type="term" value="F:2-amino-4-hydroxy-6-hydroxymethyldihydropteridine diphosphokinase activity"/>
    <property type="evidence" value="ECO:0007669"/>
    <property type="project" value="UniProtKB-EC"/>
</dbReference>
<evidence type="ECO:0000256" key="3">
    <source>
        <dbReference type="ARBA" id="ARBA00013253"/>
    </source>
</evidence>
<dbReference type="PANTHER" id="PTHR43071:SF1">
    <property type="entry name" value="2-AMINO-4-HYDROXY-6-HYDROXYMETHYLDIHYDROPTERIDINE PYROPHOSPHOKINASE"/>
    <property type="match status" value="1"/>
</dbReference>
<dbReference type="Proteomes" id="UP000238007">
    <property type="component" value="Unassembled WGS sequence"/>
</dbReference>
<evidence type="ECO:0000256" key="10">
    <source>
        <dbReference type="ARBA" id="ARBA00029409"/>
    </source>
</evidence>
<dbReference type="Gene3D" id="3.30.70.560">
    <property type="entry name" value="7,8-Dihydro-6-hydroxymethylpterin-pyrophosphokinase HPPK"/>
    <property type="match status" value="1"/>
</dbReference>
<evidence type="ECO:0000256" key="11">
    <source>
        <dbReference type="ARBA" id="ARBA00029766"/>
    </source>
</evidence>
<organism evidence="14 15">
    <name type="scientific">Yoonia maritima</name>
    <dbReference type="NCBI Taxonomy" id="1435347"/>
    <lineage>
        <taxon>Bacteria</taxon>
        <taxon>Pseudomonadati</taxon>
        <taxon>Pseudomonadota</taxon>
        <taxon>Alphaproteobacteria</taxon>
        <taxon>Rhodobacterales</taxon>
        <taxon>Paracoccaceae</taxon>
        <taxon>Yoonia</taxon>
    </lineage>
</organism>
<keyword evidence="6" id="KW-0547">Nucleotide-binding</keyword>
<evidence type="ECO:0000256" key="4">
    <source>
        <dbReference type="ARBA" id="ARBA00016218"/>
    </source>
</evidence>
<evidence type="ECO:0000256" key="5">
    <source>
        <dbReference type="ARBA" id="ARBA00022679"/>
    </source>
</evidence>
<evidence type="ECO:0000256" key="7">
    <source>
        <dbReference type="ARBA" id="ARBA00022777"/>
    </source>
</evidence>
<comment type="caution">
    <text evidence="14">The sequence shown here is derived from an EMBL/GenBank/DDBJ whole genome shotgun (WGS) entry which is preliminary data.</text>
</comment>
<evidence type="ECO:0000256" key="12">
    <source>
        <dbReference type="ARBA" id="ARBA00033413"/>
    </source>
</evidence>
<evidence type="ECO:0000256" key="9">
    <source>
        <dbReference type="ARBA" id="ARBA00022909"/>
    </source>
</evidence>
<name>A0A2T0VWN7_9RHOB</name>
<dbReference type="GO" id="GO:0016301">
    <property type="term" value="F:kinase activity"/>
    <property type="evidence" value="ECO:0007669"/>
    <property type="project" value="UniProtKB-KW"/>
</dbReference>
<protein>
    <recommendedName>
        <fullName evidence="4">2-amino-4-hydroxy-6-hydroxymethyldihydropteridine pyrophosphokinase</fullName>
        <ecNumber evidence="3">2.7.6.3</ecNumber>
    </recommendedName>
    <alternativeName>
        <fullName evidence="11">6-hydroxymethyl-7,8-dihydropterin pyrophosphokinase</fullName>
    </alternativeName>
    <alternativeName>
        <fullName evidence="12">7,8-dihydro-6-hydroxymethylpterin-pyrophosphokinase</fullName>
    </alternativeName>
</protein>
<dbReference type="InterPro" id="IPR035907">
    <property type="entry name" value="Hppk_sf"/>
</dbReference>
<dbReference type="SUPFAM" id="SSF55083">
    <property type="entry name" value="6-hydroxymethyl-7,8-dihydropterin pyrophosphokinase, HPPK"/>
    <property type="match status" value="1"/>
</dbReference>
<dbReference type="GO" id="GO:0005524">
    <property type="term" value="F:ATP binding"/>
    <property type="evidence" value="ECO:0007669"/>
    <property type="project" value="UniProtKB-KW"/>
</dbReference>
<comment type="function">
    <text evidence="10">Catalyzes the transfer of pyrophosphate from adenosine triphosphate (ATP) to 6-hydroxymethyl-7,8-dihydropterin, an enzymatic step in folate biosynthesis pathway.</text>
</comment>
<dbReference type="PANTHER" id="PTHR43071">
    <property type="entry name" value="2-AMINO-4-HYDROXY-6-HYDROXYMETHYLDIHYDROPTERIDINE PYROPHOSPHOKINASE"/>
    <property type="match status" value="1"/>
</dbReference>
<keyword evidence="15" id="KW-1185">Reference proteome</keyword>
<dbReference type="InterPro" id="IPR000550">
    <property type="entry name" value="Hppk"/>
</dbReference>
<reference evidence="14 15" key="1">
    <citation type="submission" date="2018-03" db="EMBL/GenBank/DDBJ databases">
        <title>Genomic Encyclopedia of Archaeal and Bacterial Type Strains, Phase II (KMG-II): from individual species to whole genera.</title>
        <authorList>
            <person name="Goeker M."/>
        </authorList>
    </citation>
    <scope>NUCLEOTIDE SEQUENCE [LARGE SCALE GENOMIC DNA]</scope>
    <source>
        <strain evidence="14 15">DSM 101533</strain>
    </source>
</reference>
<gene>
    <name evidence="14" type="ORF">CLV80_110139</name>
</gene>
<dbReference type="OrthoDB" id="9808041at2"/>
<keyword evidence="8" id="KW-0067">ATP-binding</keyword>
<dbReference type="GO" id="GO:0046656">
    <property type="term" value="P:folic acid biosynthetic process"/>
    <property type="evidence" value="ECO:0007669"/>
    <property type="project" value="UniProtKB-KW"/>
</dbReference>
<keyword evidence="5" id="KW-0808">Transferase</keyword>
<dbReference type="AlphaFoldDB" id="A0A2T0VWN7"/>
<dbReference type="CDD" id="cd00483">
    <property type="entry name" value="HPPK"/>
    <property type="match status" value="1"/>
</dbReference>
<keyword evidence="7 14" id="KW-0418">Kinase</keyword>
<feature type="domain" description="7,8-dihydro-6-hydroxymethylpterin-pyrophosphokinase" evidence="13">
    <location>
        <begin position="10"/>
        <end position="160"/>
    </location>
</feature>